<dbReference type="EMBL" id="JAKOGI010000246">
    <property type="protein sequence ID" value="KAJ8438643.1"/>
    <property type="molecule type" value="Genomic_DNA"/>
</dbReference>
<reference evidence="2" key="1">
    <citation type="submission" date="2022-04" db="EMBL/GenBank/DDBJ databases">
        <title>Carnegiea gigantea Genome sequencing and assembly v2.</title>
        <authorList>
            <person name="Copetti D."/>
            <person name="Sanderson M.J."/>
            <person name="Burquez A."/>
            <person name="Wojciechowski M.F."/>
        </authorList>
    </citation>
    <scope>NUCLEOTIDE SEQUENCE</scope>
    <source>
        <strain evidence="2">SGP5-SGP5p</strain>
        <tissue evidence="2">Aerial part</tissue>
    </source>
</reference>
<protein>
    <recommendedName>
        <fullName evidence="1">Reverse transcriptase zinc-binding domain-containing protein</fullName>
    </recommendedName>
</protein>
<dbReference type="Pfam" id="PF13966">
    <property type="entry name" value="zf-RVT"/>
    <property type="match status" value="1"/>
</dbReference>
<evidence type="ECO:0000313" key="2">
    <source>
        <dbReference type="EMBL" id="KAJ8438643.1"/>
    </source>
</evidence>
<proteinExistence type="predicted"/>
<dbReference type="AlphaFoldDB" id="A0A9Q1QDU5"/>
<dbReference type="Proteomes" id="UP001153076">
    <property type="component" value="Unassembled WGS sequence"/>
</dbReference>
<dbReference type="InterPro" id="IPR026960">
    <property type="entry name" value="RVT-Znf"/>
</dbReference>
<dbReference type="PANTHER" id="PTHR33116:SF80">
    <property type="entry name" value="REVERSE TRANSCRIPTASE ZINC-BINDING DOMAIN-CONTAINING PROTEIN"/>
    <property type="match status" value="1"/>
</dbReference>
<organism evidence="2 3">
    <name type="scientific">Carnegiea gigantea</name>
    <dbReference type="NCBI Taxonomy" id="171969"/>
    <lineage>
        <taxon>Eukaryota</taxon>
        <taxon>Viridiplantae</taxon>
        <taxon>Streptophyta</taxon>
        <taxon>Embryophyta</taxon>
        <taxon>Tracheophyta</taxon>
        <taxon>Spermatophyta</taxon>
        <taxon>Magnoliopsida</taxon>
        <taxon>eudicotyledons</taxon>
        <taxon>Gunneridae</taxon>
        <taxon>Pentapetalae</taxon>
        <taxon>Caryophyllales</taxon>
        <taxon>Cactineae</taxon>
        <taxon>Cactaceae</taxon>
        <taxon>Cactoideae</taxon>
        <taxon>Echinocereeae</taxon>
        <taxon>Carnegiea</taxon>
    </lineage>
</organism>
<evidence type="ECO:0000259" key="1">
    <source>
        <dbReference type="Pfam" id="PF13966"/>
    </source>
</evidence>
<keyword evidence="3" id="KW-1185">Reference proteome</keyword>
<evidence type="ECO:0000313" key="3">
    <source>
        <dbReference type="Proteomes" id="UP001153076"/>
    </source>
</evidence>
<name>A0A9Q1QDU5_9CARY</name>
<comment type="caution">
    <text evidence="2">The sequence shown here is derived from an EMBL/GenBank/DDBJ whole genome shotgun (WGS) entry which is preliminary data.</text>
</comment>
<sequence length="191" mass="22854">MQEFPLGGQSRFLNYPQSCLGIGLSRLRNAEVWNKALIAKLVWAIENKKDLLWVKWVHGRYLKNKNWWNYSPPLDCSWYWKKICFIKEFFKGESPPTQWIWKDKPYKVSTSYKWQLGDHPKKPWSKLIWNRSIIPRHAFITWLYAQRRLPIKTRLARYTGQNTLCSLCLSGEEDDQHSFLTVIMPRRYGGT</sequence>
<accession>A0A9Q1QDU5</accession>
<dbReference type="OrthoDB" id="1622315at2759"/>
<dbReference type="PANTHER" id="PTHR33116">
    <property type="entry name" value="REVERSE TRANSCRIPTASE ZINC-BINDING DOMAIN-CONTAINING PROTEIN-RELATED-RELATED"/>
    <property type="match status" value="1"/>
</dbReference>
<gene>
    <name evidence="2" type="ORF">Cgig2_016389</name>
</gene>
<feature type="domain" description="Reverse transcriptase zinc-binding" evidence="1">
    <location>
        <begin position="106"/>
        <end position="181"/>
    </location>
</feature>